<reference evidence="1 2" key="1">
    <citation type="submission" date="2020-07" db="EMBL/GenBank/DDBJ databases">
        <title>Vallitalea guaymasensis genome.</title>
        <authorList>
            <person name="Postec A."/>
        </authorList>
    </citation>
    <scope>NUCLEOTIDE SEQUENCE [LARGE SCALE GENOMIC DNA]</scope>
    <source>
        <strain evidence="1 2">Ra1766G1</strain>
    </source>
</reference>
<accession>A0A8J8MAA4</accession>
<evidence type="ECO:0000313" key="2">
    <source>
        <dbReference type="Proteomes" id="UP000677305"/>
    </source>
</evidence>
<dbReference type="PANTHER" id="PTHR48100">
    <property type="entry name" value="BROAD-SPECIFICITY PHOSPHATASE YOR283W-RELATED"/>
    <property type="match status" value="1"/>
</dbReference>
<keyword evidence="2" id="KW-1185">Reference proteome</keyword>
<organism evidence="1 2">
    <name type="scientific">Vallitalea guaymasensis</name>
    <dbReference type="NCBI Taxonomy" id="1185412"/>
    <lineage>
        <taxon>Bacteria</taxon>
        <taxon>Bacillati</taxon>
        <taxon>Bacillota</taxon>
        <taxon>Clostridia</taxon>
        <taxon>Lachnospirales</taxon>
        <taxon>Vallitaleaceae</taxon>
        <taxon>Vallitalea</taxon>
    </lineage>
</organism>
<name>A0A8J8MAA4_9FIRM</name>
<dbReference type="InterPro" id="IPR013078">
    <property type="entry name" value="His_Pase_superF_clade-1"/>
</dbReference>
<protein>
    <submittedName>
        <fullName evidence="1">Histidine phosphatase family protein</fullName>
    </submittedName>
</protein>
<dbReference type="OrthoDB" id="9782128at2"/>
<dbReference type="RefSeq" id="WP_113672888.1">
    <property type="nucleotide sequence ID" value="NZ_CAJXUH010000016.1"/>
</dbReference>
<dbReference type="Gene3D" id="3.40.50.1240">
    <property type="entry name" value="Phosphoglycerate mutase-like"/>
    <property type="match status" value="1"/>
</dbReference>
<dbReference type="InterPro" id="IPR029033">
    <property type="entry name" value="His_PPase_superfam"/>
</dbReference>
<dbReference type="Proteomes" id="UP000677305">
    <property type="component" value="Chromosome"/>
</dbReference>
<evidence type="ECO:0000313" key="1">
    <source>
        <dbReference type="EMBL" id="QUH29281.1"/>
    </source>
</evidence>
<dbReference type="GO" id="GO:0005737">
    <property type="term" value="C:cytoplasm"/>
    <property type="evidence" value="ECO:0007669"/>
    <property type="project" value="TreeGrafter"/>
</dbReference>
<sequence>MRLYIIRHAEPDYKNHTITEYGHEQAKALARKLDKEGITKIYCSPLGRAIDTMKYTADLMKIKPEILEWTQEIPRMPITNDNIEDCPAWNLPGEVIFEESSYLTLEDWHNLPIIKDVKAREKFTEIQEESDMFLKQLGYERVGNKYRILNSNTEKVAVFCHGGFGRTWIAHLLNIPLPMFWASFFIKTSSVTTILFEERSEEWAVPRCIGFGDTSHLYEAGIECSFTGLAGNFY</sequence>
<dbReference type="KEGG" id="vgu:HYG85_10220"/>
<dbReference type="PANTHER" id="PTHR48100:SF1">
    <property type="entry name" value="HISTIDINE PHOSPHATASE FAMILY PROTEIN-RELATED"/>
    <property type="match status" value="1"/>
</dbReference>
<proteinExistence type="predicted"/>
<dbReference type="SMART" id="SM00855">
    <property type="entry name" value="PGAM"/>
    <property type="match status" value="1"/>
</dbReference>
<gene>
    <name evidence="1" type="ORF">HYG85_10220</name>
</gene>
<dbReference type="Pfam" id="PF00300">
    <property type="entry name" value="His_Phos_1"/>
    <property type="match status" value="2"/>
</dbReference>
<dbReference type="AlphaFoldDB" id="A0A8J8MAA4"/>
<dbReference type="EMBL" id="CP058561">
    <property type="protein sequence ID" value="QUH29281.1"/>
    <property type="molecule type" value="Genomic_DNA"/>
</dbReference>
<dbReference type="SUPFAM" id="SSF53254">
    <property type="entry name" value="Phosphoglycerate mutase-like"/>
    <property type="match status" value="1"/>
</dbReference>
<dbReference type="CDD" id="cd07067">
    <property type="entry name" value="HP_PGM_like"/>
    <property type="match status" value="1"/>
</dbReference>
<dbReference type="InterPro" id="IPR050275">
    <property type="entry name" value="PGM_Phosphatase"/>
</dbReference>
<dbReference type="GO" id="GO:0016791">
    <property type="term" value="F:phosphatase activity"/>
    <property type="evidence" value="ECO:0007669"/>
    <property type="project" value="TreeGrafter"/>
</dbReference>